<keyword evidence="5 7" id="KW-0269">Exonuclease</keyword>
<evidence type="ECO:0000256" key="2">
    <source>
        <dbReference type="ARBA" id="ARBA00022490"/>
    </source>
</evidence>
<evidence type="ECO:0000256" key="6">
    <source>
        <dbReference type="ARBA" id="ARBA00022884"/>
    </source>
</evidence>
<evidence type="ECO:0000256" key="1">
    <source>
        <dbReference type="ARBA" id="ARBA00001849"/>
    </source>
</evidence>
<comment type="function">
    <text evidence="7">3'-5' exoribonuclease that releases 5'-nucleoside monophosphates and is involved in maturation of structured RNAs.</text>
</comment>
<keyword evidence="3 7" id="KW-0540">Nuclease</keyword>
<dbReference type="Gene3D" id="2.40.50.140">
    <property type="entry name" value="Nucleic acid-binding proteins"/>
    <property type="match status" value="1"/>
</dbReference>
<dbReference type="SMART" id="SM00316">
    <property type="entry name" value="S1"/>
    <property type="match status" value="1"/>
</dbReference>
<sequence>MSNIPSRAEILDWIAQNPTLTSKRDIAKAFGVKGAARIDLKRLLKELEAEGHLEKRRKTYRDPDRLPPVAVLQVTGPDRDGDLFARPLEWQGEGDEPRILLALREADPALGAGDRILARMQEVKGEDHHYVGRLIRRIGTNPKKILGIFRKSAEGGRVIPIDKKDDKEWMVPEGATHGAQDGELVEAEQSGPRARMGLPRARVIDRLGDPGAPKAVSLIAIHQHGIPDEFPDDAIAEADAAKPAGLKGREDLRDLPLLTIDPSDARDRDDAVLAQPDDDPGNPGGHAIWVAIADVAHYVRPGSALDREAWNRGNSTYFPDRVVPMLPDRLSGDLCSLHEGVPRACVAVRMVLDADGNKLSHRFVRGLMRSVASLSYQQVQAAMDGAPDDKTGPLLDDVIRPLYAAYEALASARRRRQPLDLDLPERKIVLSDEGHVTSVAFSERLDAHRLIEEFMVLANVAAAEELKKRRQPLLFRVHEEPSPEKLDSLREVAQASGLVLAKGQVLQTRHLNQLLAQAEGTDFDELINMSTLRAMTQAYYGAENFGHFGLALKDYAHFTSPIRRYSDLVVHRALITAHGWGKDGLDEAQIERLDATGEHISETERRSMMAERDTNDRYLAAFLAERVGNEFTGRVSGVAKFGLFVKLAETGADGLVPVSTLGREFFHFDADSQTLMGADSGTTIGLGQTVTVRLAEASPVTGGLILELLSIDGAAMPAGGGGARRGRGGRKGPPTGRRKNRDKIRKEKLGKKITRRKKND</sequence>
<reference evidence="9 10" key="1">
    <citation type="submission" date="2017-01" db="EMBL/GenBank/DDBJ databases">
        <title>Genomic analysis of Xuhuaishuia manganoxidans DY6-4.</title>
        <authorList>
            <person name="Wang X."/>
        </authorList>
    </citation>
    <scope>NUCLEOTIDE SEQUENCE [LARGE SCALE GENOMIC DNA]</scope>
    <source>
        <strain evidence="9 10">DY6-4</strain>
    </source>
</reference>
<dbReference type="HAMAP" id="MF_01895">
    <property type="entry name" value="RNase_R"/>
    <property type="match status" value="1"/>
</dbReference>
<dbReference type="STRING" id="1267768.BV394_09520"/>
<dbReference type="NCBIfam" id="TIGR00358">
    <property type="entry name" value="3_prime_RNase"/>
    <property type="match status" value="1"/>
</dbReference>
<dbReference type="SUPFAM" id="SSF50249">
    <property type="entry name" value="Nucleic acid-binding proteins"/>
    <property type="match status" value="2"/>
</dbReference>
<feature type="region of interest" description="Disordered" evidence="8">
    <location>
        <begin position="717"/>
        <end position="760"/>
    </location>
</feature>
<proteinExistence type="inferred from homology"/>
<protein>
    <recommendedName>
        <fullName evidence="7">Ribonuclease R</fullName>
        <shortName evidence="7">RNase R</shortName>
        <ecNumber evidence="7">3.1.13.1</ecNumber>
    </recommendedName>
</protein>
<dbReference type="Proteomes" id="UP000187266">
    <property type="component" value="Chromosome"/>
</dbReference>
<accession>A0A2M9DAU8</accession>
<dbReference type="InterPro" id="IPR001900">
    <property type="entry name" value="RNase_II/R"/>
</dbReference>
<dbReference type="Pfam" id="PF00773">
    <property type="entry name" value="RNB"/>
    <property type="match status" value="1"/>
</dbReference>
<dbReference type="InterPro" id="IPR022966">
    <property type="entry name" value="RNase_II/R_CS"/>
</dbReference>
<dbReference type="SMART" id="SM00955">
    <property type="entry name" value="RNB"/>
    <property type="match status" value="1"/>
</dbReference>
<evidence type="ECO:0000313" key="9">
    <source>
        <dbReference type="EMBL" id="APX89925.1"/>
    </source>
</evidence>
<organism evidence="9 10">
    <name type="scientific">Brevirhabdus pacifica</name>
    <dbReference type="NCBI Taxonomy" id="1267768"/>
    <lineage>
        <taxon>Bacteria</taxon>
        <taxon>Pseudomonadati</taxon>
        <taxon>Pseudomonadota</taxon>
        <taxon>Alphaproteobacteria</taxon>
        <taxon>Rhodobacterales</taxon>
        <taxon>Paracoccaceae</taxon>
        <taxon>Brevirhabdus</taxon>
    </lineage>
</organism>
<comment type="subcellular location">
    <subcellularLocation>
        <location evidence="7">Cytoplasm</location>
    </subcellularLocation>
</comment>
<keyword evidence="2 7" id="KW-0963">Cytoplasm</keyword>
<feature type="compositionally biased region" description="Basic residues" evidence="8">
    <location>
        <begin position="724"/>
        <end position="760"/>
    </location>
</feature>
<dbReference type="EMBL" id="CP019124">
    <property type="protein sequence ID" value="APX89925.1"/>
    <property type="molecule type" value="Genomic_DNA"/>
</dbReference>
<dbReference type="InterPro" id="IPR040476">
    <property type="entry name" value="CSD2"/>
</dbReference>
<gene>
    <name evidence="7" type="primary">rnr</name>
    <name evidence="9" type="ORF">BV394_09520</name>
</gene>
<dbReference type="EC" id="3.1.13.1" evidence="7"/>
<evidence type="ECO:0000256" key="8">
    <source>
        <dbReference type="SAM" id="MobiDB-lite"/>
    </source>
</evidence>
<dbReference type="Pfam" id="PF17876">
    <property type="entry name" value="CSD2"/>
    <property type="match status" value="1"/>
</dbReference>
<comment type="similarity">
    <text evidence="7">Belongs to the RNR ribonuclease family. RNase R subfamily.</text>
</comment>
<dbReference type="InterPro" id="IPR012340">
    <property type="entry name" value="NA-bd_OB-fold"/>
</dbReference>
<evidence type="ECO:0000256" key="7">
    <source>
        <dbReference type="HAMAP-Rule" id="MF_01895"/>
    </source>
</evidence>
<dbReference type="GO" id="GO:0006402">
    <property type="term" value="P:mRNA catabolic process"/>
    <property type="evidence" value="ECO:0007669"/>
    <property type="project" value="TreeGrafter"/>
</dbReference>
<dbReference type="AlphaFoldDB" id="A0A1U7DJ26"/>
<dbReference type="PROSITE" id="PS01175">
    <property type="entry name" value="RIBONUCLEASE_II"/>
    <property type="match status" value="1"/>
</dbReference>
<dbReference type="NCBIfam" id="TIGR02063">
    <property type="entry name" value="RNase_R"/>
    <property type="match status" value="1"/>
</dbReference>
<accession>A0A1U7DJ26</accession>
<dbReference type="CDD" id="cd04471">
    <property type="entry name" value="S1_RNase_R"/>
    <property type="match status" value="1"/>
</dbReference>
<evidence type="ECO:0000256" key="5">
    <source>
        <dbReference type="ARBA" id="ARBA00022839"/>
    </source>
</evidence>
<evidence type="ECO:0000313" key="10">
    <source>
        <dbReference type="Proteomes" id="UP000187266"/>
    </source>
</evidence>
<dbReference type="PANTHER" id="PTHR23355:SF9">
    <property type="entry name" value="DIS3-LIKE EXONUCLEASE 2"/>
    <property type="match status" value="1"/>
</dbReference>
<evidence type="ECO:0000256" key="3">
    <source>
        <dbReference type="ARBA" id="ARBA00022722"/>
    </source>
</evidence>
<dbReference type="InterPro" id="IPR003029">
    <property type="entry name" value="S1_domain"/>
</dbReference>
<dbReference type="GO" id="GO:0005829">
    <property type="term" value="C:cytosol"/>
    <property type="evidence" value="ECO:0007669"/>
    <property type="project" value="TreeGrafter"/>
</dbReference>
<evidence type="ECO:0000256" key="4">
    <source>
        <dbReference type="ARBA" id="ARBA00022801"/>
    </source>
</evidence>
<dbReference type="RefSeq" id="WP_076979946.1">
    <property type="nucleotide sequence ID" value="NZ_CP019124.1"/>
</dbReference>
<dbReference type="Pfam" id="PF00575">
    <property type="entry name" value="S1"/>
    <property type="match status" value="1"/>
</dbReference>
<dbReference type="InterPro" id="IPR011805">
    <property type="entry name" value="RNase_R"/>
</dbReference>
<keyword evidence="4 7" id="KW-0378">Hydrolase</keyword>
<dbReference type="InterPro" id="IPR004476">
    <property type="entry name" value="RNase_II/RNase_R"/>
</dbReference>
<dbReference type="OrthoDB" id="9764149at2"/>
<dbReference type="PROSITE" id="PS50126">
    <property type="entry name" value="S1"/>
    <property type="match status" value="1"/>
</dbReference>
<keyword evidence="10" id="KW-1185">Reference proteome</keyword>
<dbReference type="PANTHER" id="PTHR23355">
    <property type="entry name" value="RIBONUCLEASE"/>
    <property type="match status" value="1"/>
</dbReference>
<name>A0A1U7DJ26_9RHOB</name>
<feature type="region of interest" description="Disordered" evidence="8">
    <location>
        <begin position="253"/>
        <end position="283"/>
    </location>
</feature>
<dbReference type="GO" id="GO:0003723">
    <property type="term" value="F:RNA binding"/>
    <property type="evidence" value="ECO:0007669"/>
    <property type="project" value="UniProtKB-UniRule"/>
</dbReference>
<keyword evidence="6 7" id="KW-0694">RNA-binding</keyword>
<comment type="catalytic activity">
    <reaction evidence="1 7">
        <text>Exonucleolytic cleavage in the 3'- to 5'-direction to yield nucleoside 5'-phosphates.</text>
        <dbReference type="EC" id="3.1.13.1"/>
    </reaction>
</comment>
<dbReference type="GO" id="GO:0008859">
    <property type="term" value="F:exoribonuclease II activity"/>
    <property type="evidence" value="ECO:0007669"/>
    <property type="project" value="UniProtKB-UniRule"/>
</dbReference>
<dbReference type="InterPro" id="IPR050180">
    <property type="entry name" value="RNR_Ribonuclease"/>
</dbReference>